<comment type="caution">
    <text evidence="1">The sequence shown here is derived from an EMBL/GenBank/DDBJ whole genome shotgun (WGS) entry which is preliminary data.</text>
</comment>
<gene>
    <name evidence="1" type="ORF">HA49_08335</name>
</gene>
<protein>
    <submittedName>
        <fullName evidence="1">Uncharacterized protein</fullName>
    </submittedName>
</protein>
<name>A0A095TFB5_9GAMM</name>
<accession>A0A095TFB5</accession>
<sequence length="117" mass="13630">MDVLKFVIGRLLEWRNANHKLKIAAIEALTPAVSQTVLYTHELRKGAPKDTEKENQLYTLWFAASSKVSSLDKDLAQNCLEKAKYWLFPEEYSQEKILELDIQIIRMQSVLEQLKHK</sequence>
<dbReference type="RefSeq" id="WP_038018816.1">
    <property type="nucleotide sequence ID" value="NZ_JPKR02000004.1"/>
</dbReference>
<dbReference type="STRING" id="642227.HA49_08335"/>
<proteinExistence type="predicted"/>
<evidence type="ECO:0000313" key="1">
    <source>
        <dbReference type="EMBL" id="KGD75239.1"/>
    </source>
</evidence>
<evidence type="ECO:0000313" key="2">
    <source>
        <dbReference type="Proteomes" id="UP000029577"/>
    </source>
</evidence>
<dbReference type="Proteomes" id="UP000029577">
    <property type="component" value="Unassembled WGS sequence"/>
</dbReference>
<keyword evidence="2" id="KW-1185">Reference proteome</keyword>
<dbReference type="AlphaFoldDB" id="A0A095TFB5"/>
<dbReference type="EMBL" id="JPKR02000004">
    <property type="protein sequence ID" value="KGD75239.1"/>
    <property type="molecule type" value="Genomic_DNA"/>
</dbReference>
<reference evidence="1" key="1">
    <citation type="submission" date="2014-12" db="EMBL/GenBank/DDBJ databases">
        <title>The draft genome of the Tatumella morbirosei type strain, LMG23360T isolated from pineapple rot.</title>
        <authorList>
            <person name="Smits T.H."/>
            <person name="Palmer M."/>
            <person name="Venter S.N."/>
            <person name="Duffy B."/>
            <person name="Steenkamp E.T."/>
            <person name="Chan W.Y."/>
            <person name="Coutinho T.A."/>
            <person name="Coetzee M.P."/>
            <person name="De Maayer P."/>
        </authorList>
    </citation>
    <scope>NUCLEOTIDE SEQUENCE [LARGE SCALE GENOMIC DNA]</scope>
    <source>
        <strain evidence="1">LMG 23360</strain>
    </source>
</reference>
<organism evidence="1 2">
    <name type="scientific">Tatumella morbirosei</name>
    <dbReference type="NCBI Taxonomy" id="642227"/>
    <lineage>
        <taxon>Bacteria</taxon>
        <taxon>Pseudomonadati</taxon>
        <taxon>Pseudomonadota</taxon>
        <taxon>Gammaproteobacteria</taxon>
        <taxon>Enterobacterales</taxon>
        <taxon>Erwiniaceae</taxon>
        <taxon>Tatumella</taxon>
    </lineage>
</organism>